<organism evidence="1 2">
    <name type="scientific">Legionella nautarum</name>
    <dbReference type="NCBI Taxonomy" id="45070"/>
    <lineage>
        <taxon>Bacteria</taxon>
        <taxon>Pseudomonadati</taxon>
        <taxon>Pseudomonadota</taxon>
        <taxon>Gammaproteobacteria</taxon>
        <taxon>Legionellales</taxon>
        <taxon>Legionellaceae</taxon>
        <taxon>Legionella</taxon>
    </lineage>
</organism>
<comment type="caution">
    <text evidence="1">The sequence shown here is derived from an EMBL/GenBank/DDBJ whole genome shotgun (WGS) entry which is preliminary data.</text>
</comment>
<name>A0A0W0WNM8_9GAMM</name>
<sequence>MGVYVFNAEAIQGLPSVICFLKAKTRKSPFVLEITFRNFFIPDYEAWDKQTEGEVSIEKIVEISTQHSLNYSKLPFIAQLDIRCRCYNYLRINNLLHYPNVIPFQSLPYRMPSLNDWPKKSAEIIPFSQTE</sequence>
<dbReference type="OrthoDB" id="5653477at2"/>
<gene>
    <name evidence="1" type="ORF">Lnau_2069</name>
</gene>
<evidence type="ECO:0000313" key="2">
    <source>
        <dbReference type="Proteomes" id="UP000054725"/>
    </source>
</evidence>
<protein>
    <submittedName>
        <fullName evidence="1">Uncharacterized protein</fullName>
    </submittedName>
</protein>
<keyword evidence="2" id="KW-1185">Reference proteome</keyword>
<dbReference type="AlphaFoldDB" id="A0A0W0WNM8"/>
<evidence type="ECO:0000313" key="1">
    <source>
        <dbReference type="EMBL" id="KTD33925.1"/>
    </source>
</evidence>
<dbReference type="PATRIC" id="fig|45070.6.peg.2182"/>
<accession>A0A0W0WNM8</accession>
<dbReference type="EMBL" id="LNYO01000020">
    <property type="protein sequence ID" value="KTD33925.1"/>
    <property type="molecule type" value="Genomic_DNA"/>
</dbReference>
<dbReference type="Proteomes" id="UP000054725">
    <property type="component" value="Unassembled WGS sequence"/>
</dbReference>
<proteinExistence type="predicted"/>
<reference evidence="1 2" key="1">
    <citation type="submission" date="2015-11" db="EMBL/GenBank/DDBJ databases">
        <title>Genomic analysis of 38 Legionella species identifies large and diverse effector repertoires.</title>
        <authorList>
            <person name="Burstein D."/>
            <person name="Amaro F."/>
            <person name="Zusman T."/>
            <person name="Lifshitz Z."/>
            <person name="Cohen O."/>
            <person name="Gilbert J.A."/>
            <person name="Pupko T."/>
            <person name="Shuman H.A."/>
            <person name="Segal G."/>
        </authorList>
    </citation>
    <scope>NUCLEOTIDE SEQUENCE [LARGE SCALE GENOMIC DNA]</scope>
    <source>
        <strain evidence="1 2">ATCC 49506</strain>
    </source>
</reference>
<dbReference type="RefSeq" id="WP_058505082.1">
    <property type="nucleotide sequence ID" value="NZ_CAAAIF010000038.1"/>
</dbReference>